<comment type="similarity">
    <text evidence="1">Belongs to the AB hydrolase superfamily. AB hydrolase 2 family.</text>
</comment>
<gene>
    <name evidence="4" type="ORF">LAZ67_11000972</name>
</gene>
<dbReference type="EC" id="3.1.2.22" evidence="2"/>
<dbReference type="InterPro" id="IPR029058">
    <property type="entry name" value="AB_hydrolase_fold"/>
</dbReference>
<feature type="domain" description="Phospholipase/carboxylesterase/thioesterase" evidence="3">
    <location>
        <begin position="2"/>
        <end position="166"/>
    </location>
</feature>
<evidence type="ECO:0000256" key="1">
    <source>
        <dbReference type="ARBA" id="ARBA00006499"/>
    </source>
</evidence>
<sequence>MQPVTLNGGMRMNSWFDILSLEAGSPEDEPGIKKATETVHQIIDEEVKSGIPSERIILGGFSQGGALALHSALHYPQPLGGVLAFSCWLPLHHNYLSGNLSSVQNKTVPVLQCHGDSDPLIPHKWGQMTADILSKFMPRTTFKTYRGLAHSSCKEEMDDAKAFINNVFNKEDGGERRAGN</sequence>
<dbReference type="SUPFAM" id="SSF53474">
    <property type="entry name" value="alpha/beta-Hydrolases"/>
    <property type="match status" value="1"/>
</dbReference>
<evidence type="ECO:0000259" key="3">
    <source>
        <dbReference type="Pfam" id="PF02230"/>
    </source>
</evidence>
<dbReference type="Pfam" id="PF02230">
    <property type="entry name" value="Abhydrolase_2"/>
    <property type="match status" value="1"/>
</dbReference>
<dbReference type="InterPro" id="IPR050565">
    <property type="entry name" value="LYPA1-2/EST-like"/>
</dbReference>
<dbReference type="PANTHER" id="PTHR10655:SF68">
    <property type="entry name" value="PALMITOYL-PROTEIN HYDROLASE"/>
    <property type="match status" value="1"/>
</dbReference>
<organism evidence="4 5">
    <name type="scientific">Cordylochernes scorpioides</name>
    <dbReference type="NCBI Taxonomy" id="51811"/>
    <lineage>
        <taxon>Eukaryota</taxon>
        <taxon>Metazoa</taxon>
        <taxon>Ecdysozoa</taxon>
        <taxon>Arthropoda</taxon>
        <taxon>Chelicerata</taxon>
        <taxon>Arachnida</taxon>
        <taxon>Pseudoscorpiones</taxon>
        <taxon>Cheliferoidea</taxon>
        <taxon>Chernetidae</taxon>
        <taxon>Cordylochernes</taxon>
    </lineage>
</organism>
<dbReference type="InterPro" id="IPR003140">
    <property type="entry name" value="PLipase/COase/thioEstase"/>
</dbReference>
<dbReference type="Proteomes" id="UP001235939">
    <property type="component" value="Chromosome 11"/>
</dbReference>
<dbReference type="EMBL" id="CP092873">
    <property type="protein sequence ID" value="UYV73807.1"/>
    <property type="molecule type" value="Genomic_DNA"/>
</dbReference>
<accession>A0ABY6KZX2</accession>
<evidence type="ECO:0000256" key="2">
    <source>
        <dbReference type="ARBA" id="ARBA00012423"/>
    </source>
</evidence>
<dbReference type="Gene3D" id="3.40.50.1820">
    <property type="entry name" value="alpha/beta hydrolase"/>
    <property type="match status" value="1"/>
</dbReference>
<proteinExistence type="inferred from homology"/>
<protein>
    <recommendedName>
        <fullName evidence="2">palmitoyl-protein hydrolase</fullName>
        <ecNumber evidence="2">3.1.2.22</ecNumber>
    </recommendedName>
</protein>
<dbReference type="PANTHER" id="PTHR10655">
    <property type="entry name" value="LYSOPHOSPHOLIPASE-RELATED"/>
    <property type="match status" value="1"/>
</dbReference>
<keyword evidence="5" id="KW-1185">Reference proteome</keyword>
<evidence type="ECO:0000313" key="4">
    <source>
        <dbReference type="EMBL" id="UYV73807.1"/>
    </source>
</evidence>
<name>A0ABY6KZX2_9ARAC</name>
<evidence type="ECO:0000313" key="5">
    <source>
        <dbReference type="Proteomes" id="UP001235939"/>
    </source>
</evidence>
<reference evidence="4 5" key="1">
    <citation type="submission" date="2022-01" db="EMBL/GenBank/DDBJ databases">
        <title>A chromosomal length assembly of Cordylochernes scorpioides.</title>
        <authorList>
            <person name="Zeh D."/>
            <person name="Zeh J."/>
        </authorList>
    </citation>
    <scope>NUCLEOTIDE SEQUENCE [LARGE SCALE GENOMIC DNA]</scope>
    <source>
        <strain evidence="4">IN4F17</strain>
        <tissue evidence="4">Whole Body</tissue>
    </source>
</reference>